<dbReference type="InterPro" id="IPR034457">
    <property type="entry name" value="Organic_radical-activating"/>
</dbReference>
<evidence type="ECO:0000256" key="5">
    <source>
        <dbReference type="ARBA" id="ARBA00023004"/>
    </source>
</evidence>
<comment type="cofactor">
    <cofactor evidence="1">
        <name>[4Fe-4S] cluster</name>
        <dbReference type="ChEBI" id="CHEBI:49883"/>
    </cofactor>
</comment>
<sequence>MREYSVGPQVARGEAAFCHRLPEGAVGCDLCPRFCELAPGERGWCGTRYNKDARLWAANHNWLALLQFAKVESVPLVEYASGGAVLKLGSFGCNFQPPGGGREQFGAEIGSGRSIYPRDIVNICLNMVPQGLVGVAFAYAEPLLWYEFVMQTAMLLQKCDMRSILATAGFINPRPLTELLPYIGAVRFDLFSFDPLFYREEMRIQFDAVLRSLKLLADSPVHLEVATPLIFGKNDDPIMLSGLSAYLAEAFSPDLPYHLIAPRRKLSPAERERIMQCADACGRNLRRVYLS</sequence>
<accession>A0A9D1KZV2</accession>
<evidence type="ECO:0000256" key="3">
    <source>
        <dbReference type="ARBA" id="ARBA00022691"/>
    </source>
</evidence>
<evidence type="ECO:0000256" key="6">
    <source>
        <dbReference type="ARBA" id="ARBA00023014"/>
    </source>
</evidence>
<dbReference type="Proteomes" id="UP000824124">
    <property type="component" value="Unassembled WGS sequence"/>
</dbReference>
<evidence type="ECO:0000313" key="8">
    <source>
        <dbReference type="EMBL" id="HIU10846.1"/>
    </source>
</evidence>
<dbReference type="InterPro" id="IPR013785">
    <property type="entry name" value="Aldolase_TIM"/>
</dbReference>
<evidence type="ECO:0000256" key="2">
    <source>
        <dbReference type="ARBA" id="ARBA00022485"/>
    </source>
</evidence>
<dbReference type="AlphaFoldDB" id="A0A9D1KZV2"/>
<proteinExistence type="predicted"/>
<keyword evidence="5" id="KW-0408">Iron</keyword>
<dbReference type="EMBL" id="DVMH01000031">
    <property type="protein sequence ID" value="HIU10846.1"/>
    <property type="molecule type" value="Genomic_DNA"/>
</dbReference>
<dbReference type="Pfam" id="PF04055">
    <property type="entry name" value="Radical_SAM"/>
    <property type="match status" value="1"/>
</dbReference>
<comment type="caution">
    <text evidence="8">The sequence shown here is derived from an EMBL/GenBank/DDBJ whole genome shotgun (WGS) entry which is preliminary data.</text>
</comment>
<evidence type="ECO:0000259" key="7">
    <source>
        <dbReference type="Pfam" id="PF04055"/>
    </source>
</evidence>
<dbReference type="GO" id="GO:0003824">
    <property type="term" value="F:catalytic activity"/>
    <property type="evidence" value="ECO:0007669"/>
    <property type="project" value="InterPro"/>
</dbReference>
<organism evidence="8 9">
    <name type="scientific">Candidatus Avidehalobacter gallistercoris</name>
    <dbReference type="NCBI Taxonomy" id="2840694"/>
    <lineage>
        <taxon>Bacteria</taxon>
        <taxon>Bacillati</taxon>
        <taxon>Bacillota</taxon>
        <taxon>Clostridia</taxon>
        <taxon>Eubacteriales</taxon>
        <taxon>Peptococcaceae</taxon>
        <taxon>Peptococcaceae incertae sedis</taxon>
        <taxon>Candidatus Avidehalobacter</taxon>
    </lineage>
</organism>
<evidence type="ECO:0000313" key="9">
    <source>
        <dbReference type="Proteomes" id="UP000824124"/>
    </source>
</evidence>
<dbReference type="InterPro" id="IPR058240">
    <property type="entry name" value="rSAM_sf"/>
</dbReference>
<keyword evidence="2" id="KW-0004">4Fe-4S</keyword>
<keyword evidence="4" id="KW-0479">Metal-binding</keyword>
<dbReference type="GO" id="GO:0051539">
    <property type="term" value="F:4 iron, 4 sulfur cluster binding"/>
    <property type="evidence" value="ECO:0007669"/>
    <property type="project" value="UniProtKB-KW"/>
</dbReference>
<dbReference type="GO" id="GO:0046872">
    <property type="term" value="F:metal ion binding"/>
    <property type="evidence" value="ECO:0007669"/>
    <property type="project" value="UniProtKB-KW"/>
</dbReference>
<feature type="domain" description="Radical SAM core" evidence="7">
    <location>
        <begin position="108"/>
        <end position="238"/>
    </location>
</feature>
<dbReference type="InterPro" id="IPR007197">
    <property type="entry name" value="rSAM"/>
</dbReference>
<dbReference type="PANTHER" id="PTHR30352">
    <property type="entry name" value="PYRUVATE FORMATE-LYASE-ACTIVATING ENZYME"/>
    <property type="match status" value="1"/>
</dbReference>
<evidence type="ECO:0000256" key="1">
    <source>
        <dbReference type="ARBA" id="ARBA00001966"/>
    </source>
</evidence>
<name>A0A9D1KZV2_9FIRM</name>
<dbReference type="InterPro" id="IPR016431">
    <property type="entry name" value="Pyrv-formate_lyase-activ_prd"/>
</dbReference>
<dbReference type="PANTHER" id="PTHR30352:SF5">
    <property type="entry name" value="PYRUVATE FORMATE-LYASE 1-ACTIVATING ENZYME"/>
    <property type="match status" value="1"/>
</dbReference>
<protein>
    <submittedName>
        <fullName evidence="8">Radical SAM protein</fullName>
    </submittedName>
</protein>
<keyword evidence="6" id="KW-0411">Iron-sulfur</keyword>
<dbReference type="PIRSF" id="PIRSF004869">
    <property type="entry name" value="PflX_prd"/>
    <property type="match status" value="1"/>
</dbReference>
<reference evidence="8" key="1">
    <citation type="submission" date="2020-10" db="EMBL/GenBank/DDBJ databases">
        <authorList>
            <person name="Gilroy R."/>
        </authorList>
    </citation>
    <scope>NUCLEOTIDE SEQUENCE</scope>
    <source>
        <strain evidence="8">2830</strain>
    </source>
</reference>
<evidence type="ECO:0000256" key="4">
    <source>
        <dbReference type="ARBA" id="ARBA00022723"/>
    </source>
</evidence>
<dbReference type="SUPFAM" id="SSF102114">
    <property type="entry name" value="Radical SAM enzymes"/>
    <property type="match status" value="1"/>
</dbReference>
<reference evidence="8" key="2">
    <citation type="journal article" date="2021" name="PeerJ">
        <title>Extensive microbial diversity within the chicken gut microbiome revealed by metagenomics and culture.</title>
        <authorList>
            <person name="Gilroy R."/>
            <person name="Ravi A."/>
            <person name="Getino M."/>
            <person name="Pursley I."/>
            <person name="Horton D.L."/>
            <person name="Alikhan N.F."/>
            <person name="Baker D."/>
            <person name="Gharbi K."/>
            <person name="Hall N."/>
            <person name="Watson M."/>
            <person name="Adriaenssens E.M."/>
            <person name="Foster-Nyarko E."/>
            <person name="Jarju S."/>
            <person name="Secka A."/>
            <person name="Antonio M."/>
            <person name="Oren A."/>
            <person name="Chaudhuri R.R."/>
            <person name="La Ragione R."/>
            <person name="Hildebrand F."/>
            <person name="Pallen M.J."/>
        </authorList>
    </citation>
    <scope>NUCLEOTIDE SEQUENCE</scope>
    <source>
        <strain evidence="8">2830</strain>
    </source>
</reference>
<gene>
    <name evidence="8" type="ORF">IAB00_06385</name>
</gene>
<dbReference type="Gene3D" id="3.20.20.70">
    <property type="entry name" value="Aldolase class I"/>
    <property type="match status" value="1"/>
</dbReference>
<keyword evidence="3" id="KW-0949">S-adenosyl-L-methionine</keyword>